<proteinExistence type="predicted"/>
<dbReference type="SUPFAM" id="SSF54285">
    <property type="entry name" value="MoaD/ThiS"/>
    <property type="match status" value="1"/>
</dbReference>
<dbReference type="NCBIfam" id="TIGR01683">
    <property type="entry name" value="thiS"/>
    <property type="match status" value="1"/>
</dbReference>
<dbReference type="PANTHER" id="PTHR34472:SF1">
    <property type="entry name" value="SULFUR CARRIER PROTEIN THIS"/>
    <property type="match status" value="1"/>
</dbReference>
<reference evidence="1 2" key="1">
    <citation type="submission" date="2022-05" db="EMBL/GenBank/DDBJ databases">
        <title>Microbulbifer sp. nov., isolated from sponge.</title>
        <authorList>
            <person name="Gao L."/>
        </authorList>
    </citation>
    <scope>NUCLEOTIDE SEQUENCE [LARGE SCALE GENOMIC DNA]</scope>
    <source>
        <strain evidence="1 2">MI-G</strain>
    </source>
</reference>
<dbReference type="EMBL" id="CP098023">
    <property type="protein sequence ID" value="WKD51001.1"/>
    <property type="molecule type" value="Genomic_DNA"/>
</dbReference>
<dbReference type="InterPro" id="IPR012675">
    <property type="entry name" value="Beta-grasp_dom_sf"/>
</dbReference>
<dbReference type="Pfam" id="PF02597">
    <property type="entry name" value="ThiS"/>
    <property type="match status" value="1"/>
</dbReference>
<dbReference type="CDD" id="cd00565">
    <property type="entry name" value="Ubl_ThiS"/>
    <property type="match status" value="1"/>
</dbReference>
<name>A0ABY9EG27_9GAMM</name>
<dbReference type="InterPro" id="IPR003749">
    <property type="entry name" value="ThiS/MoaD-like"/>
</dbReference>
<dbReference type="InterPro" id="IPR016155">
    <property type="entry name" value="Mopterin_synth/thiamin_S_b"/>
</dbReference>
<gene>
    <name evidence="1" type="primary">thiS</name>
    <name evidence="1" type="ORF">M8T91_06165</name>
</gene>
<evidence type="ECO:0000313" key="2">
    <source>
        <dbReference type="Proteomes" id="UP001321520"/>
    </source>
</evidence>
<accession>A0ABY9EG27</accession>
<dbReference type="Proteomes" id="UP001321520">
    <property type="component" value="Chromosome"/>
</dbReference>
<evidence type="ECO:0000313" key="1">
    <source>
        <dbReference type="EMBL" id="WKD51001.1"/>
    </source>
</evidence>
<keyword evidence="2" id="KW-1185">Reference proteome</keyword>
<dbReference type="PANTHER" id="PTHR34472">
    <property type="entry name" value="SULFUR CARRIER PROTEIN THIS"/>
    <property type="match status" value="1"/>
</dbReference>
<dbReference type="Gene3D" id="3.10.20.30">
    <property type="match status" value="1"/>
</dbReference>
<sequence length="66" mass="7011">MQVFVNGEAHTLASSMALATLLQQLGYCGETFAVAVNGRFVPRTEYAATAMHQDDRLDIVAPVVGG</sequence>
<protein>
    <submittedName>
        <fullName evidence="1">Sulfur carrier protein ThiS</fullName>
    </submittedName>
</protein>
<dbReference type="RefSeq" id="WP_301417851.1">
    <property type="nucleotide sequence ID" value="NZ_CP098023.1"/>
</dbReference>
<dbReference type="InterPro" id="IPR010035">
    <property type="entry name" value="Thi_S"/>
</dbReference>
<organism evidence="1 2">
    <name type="scientific">Microbulbifer spongiae</name>
    <dbReference type="NCBI Taxonomy" id="2944933"/>
    <lineage>
        <taxon>Bacteria</taxon>
        <taxon>Pseudomonadati</taxon>
        <taxon>Pseudomonadota</taxon>
        <taxon>Gammaproteobacteria</taxon>
        <taxon>Cellvibrionales</taxon>
        <taxon>Microbulbiferaceae</taxon>
        <taxon>Microbulbifer</taxon>
    </lineage>
</organism>